<dbReference type="EMBL" id="LAZR01026981">
    <property type="protein sequence ID" value="KKL67109.1"/>
    <property type="molecule type" value="Genomic_DNA"/>
</dbReference>
<protein>
    <submittedName>
        <fullName evidence="1">Uncharacterized protein</fullName>
    </submittedName>
</protein>
<evidence type="ECO:0000313" key="1">
    <source>
        <dbReference type="EMBL" id="KKL67109.1"/>
    </source>
</evidence>
<name>A0A0F9DZF5_9ZZZZ</name>
<organism evidence="1">
    <name type="scientific">marine sediment metagenome</name>
    <dbReference type="NCBI Taxonomy" id="412755"/>
    <lineage>
        <taxon>unclassified sequences</taxon>
        <taxon>metagenomes</taxon>
        <taxon>ecological metagenomes</taxon>
    </lineage>
</organism>
<gene>
    <name evidence="1" type="ORF">LCGC14_2138250</name>
</gene>
<dbReference type="AlphaFoldDB" id="A0A0F9DZF5"/>
<proteinExistence type="predicted"/>
<sequence length="50" mass="5753">MKKKILFLIPSLEIGGGANPFINYLPESKKYVLDPLVDYYIENFKLSKGF</sequence>
<comment type="caution">
    <text evidence="1">The sequence shown here is derived from an EMBL/GenBank/DDBJ whole genome shotgun (WGS) entry which is preliminary data.</text>
</comment>
<reference evidence="1" key="1">
    <citation type="journal article" date="2015" name="Nature">
        <title>Complex archaea that bridge the gap between prokaryotes and eukaryotes.</title>
        <authorList>
            <person name="Spang A."/>
            <person name="Saw J.H."/>
            <person name="Jorgensen S.L."/>
            <person name="Zaremba-Niedzwiedzka K."/>
            <person name="Martijn J."/>
            <person name="Lind A.E."/>
            <person name="van Eijk R."/>
            <person name="Schleper C."/>
            <person name="Guy L."/>
            <person name="Ettema T.J."/>
        </authorList>
    </citation>
    <scope>NUCLEOTIDE SEQUENCE</scope>
</reference>
<accession>A0A0F9DZF5</accession>